<reference evidence="8" key="1">
    <citation type="submission" date="2020-05" db="EMBL/GenBank/DDBJ databases">
        <title>Frigoriglobus tundricola gen. nov., sp. nov., a psychrotolerant cellulolytic planctomycete of the family Gemmataceae with two divergent copies of 16S rRNA gene.</title>
        <authorList>
            <person name="Kulichevskaya I.S."/>
            <person name="Ivanova A.A."/>
            <person name="Naumoff D.G."/>
            <person name="Beletsky A.V."/>
            <person name="Rijpstra W.I.C."/>
            <person name="Sinninghe Damste J.S."/>
            <person name="Mardanov A.V."/>
            <person name="Ravin N.V."/>
            <person name="Dedysh S.N."/>
        </authorList>
    </citation>
    <scope>NUCLEOTIDE SEQUENCE [LARGE SCALE GENOMIC DNA]</scope>
    <source>
        <strain evidence="8">PL17</strain>
    </source>
</reference>
<evidence type="ECO:0000256" key="4">
    <source>
        <dbReference type="ARBA" id="ARBA00023136"/>
    </source>
</evidence>
<keyword evidence="4 5" id="KW-0472">Membrane</keyword>
<evidence type="ECO:0000259" key="6">
    <source>
        <dbReference type="Pfam" id="PF04116"/>
    </source>
</evidence>
<protein>
    <recommendedName>
        <fullName evidence="6">Fatty acid hydroxylase domain-containing protein</fullName>
    </recommendedName>
</protein>
<feature type="domain" description="Fatty acid hydroxylase" evidence="6">
    <location>
        <begin position="106"/>
        <end position="240"/>
    </location>
</feature>
<dbReference type="PANTHER" id="PTHR11863">
    <property type="entry name" value="STEROL DESATURASE"/>
    <property type="match status" value="1"/>
</dbReference>
<sequence length="263" mass="29937">MTKQLSDATLGAVGITLADAIWYVASAGMLWLAFYVLFRRFLRPRKVIPRSPTGRQVRGEILLSLRSLAVFGLMALVVRYASLSGHTRLYRDVAEYGWPWFVASIAIAIVIHDAYFYWTHRLLHHPAMFRRMHRTHHLSANPTPWAAYAFGSGEAIVQAGIGPVVVCLVPIHPAAFALFMVWQIVFNVFGHCGYEIFPRWFLRTWVGQLLNTPTHHALHHEKVRGCYGLYFNIWDRLMGTNHPDYRARFEHATSGGRGEPVAP</sequence>
<proteinExistence type="predicted"/>
<dbReference type="GO" id="GO:0016020">
    <property type="term" value="C:membrane"/>
    <property type="evidence" value="ECO:0007669"/>
    <property type="project" value="UniProtKB-SubCell"/>
</dbReference>
<keyword evidence="3 5" id="KW-1133">Transmembrane helix</keyword>
<gene>
    <name evidence="7" type="ORF">FTUN_4866</name>
</gene>
<dbReference type="Pfam" id="PF04116">
    <property type="entry name" value="FA_hydroxylase"/>
    <property type="match status" value="1"/>
</dbReference>
<dbReference type="InterPro" id="IPR006694">
    <property type="entry name" value="Fatty_acid_hydroxylase"/>
</dbReference>
<dbReference type="EMBL" id="CP053452">
    <property type="protein sequence ID" value="QJW97296.1"/>
    <property type="molecule type" value="Genomic_DNA"/>
</dbReference>
<name>A0A6M5YV82_9BACT</name>
<keyword evidence="8" id="KW-1185">Reference proteome</keyword>
<feature type="transmembrane region" description="Helical" evidence="5">
    <location>
        <begin position="98"/>
        <end position="118"/>
    </location>
</feature>
<comment type="subcellular location">
    <subcellularLocation>
        <location evidence="1">Membrane</location>
    </subcellularLocation>
</comment>
<evidence type="ECO:0000256" key="1">
    <source>
        <dbReference type="ARBA" id="ARBA00004370"/>
    </source>
</evidence>
<evidence type="ECO:0000256" key="2">
    <source>
        <dbReference type="ARBA" id="ARBA00022692"/>
    </source>
</evidence>
<dbReference type="KEGG" id="ftj:FTUN_4866"/>
<evidence type="ECO:0000313" key="8">
    <source>
        <dbReference type="Proteomes" id="UP000503447"/>
    </source>
</evidence>
<dbReference type="GO" id="GO:0016491">
    <property type="term" value="F:oxidoreductase activity"/>
    <property type="evidence" value="ECO:0007669"/>
    <property type="project" value="InterPro"/>
</dbReference>
<organism evidence="7 8">
    <name type="scientific">Frigoriglobus tundricola</name>
    <dbReference type="NCBI Taxonomy" id="2774151"/>
    <lineage>
        <taxon>Bacteria</taxon>
        <taxon>Pseudomonadati</taxon>
        <taxon>Planctomycetota</taxon>
        <taxon>Planctomycetia</taxon>
        <taxon>Gemmatales</taxon>
        <taxon>Gemmataceae</taxon>
        <taxon>Frigoriglobus</taxon>
    </lineage>
</organism>
<dbReference type="GO" id="GO:0008610">
    <property type="term" value="P:lipid biosynthetic process"/>
    <property type="evidence" value="ECO:0007669"/>
    <property type="project" value="InterPro"/>
</dbReference>
<dbReference type="GO" id="GO:0005506">
    <property type="term" value="F:iron ion binding"/>
    <property type="evidence" value="ECO:0007669"/>
    <property type="project" value="InterPro"/>
</dbReference>
<dbReference type="AlphaFoldDB" id="A0A6M5YV82"/>
<evidence type="ECO:0000256" key="5">
    <source>
        <dbReference type="SAM" id="Phobius"/>
    </source>
</evidence>
<evidence type="ECO:0000256" key="3">
    <source>
        <dbReference type="ARBA" id="ARBA00022989"/>
    </source>
</evidence>
<dbReference type="RefSeq" id="WP_171472698.1">
    <property type="nucleotide sequence ID" value="NZ_CP053452.2"/>
</dbReference>
<evidence type="ECO:0000313" key="7">
    <source>
        <dbReference type="EMBL" id="QJW97296.1"/>
    </source>
</evidence>
<feature type="transmembrane region" description="Helical" evidence="5">
    <location>
        <begin position="20"/>
        <end position="38"/>
    </location>
</feature>
<dbReference type="InterPro" id="IPR050307">
    <property type="entry name" value="Sterol_Desaturase_Related"/>
</dbReference>
<keyword evidence="2 5" id="KW-0812">Transmembrane</keyword>
<feature type="transmembrane region" description="Helical" evidence="5">
    <location>
        <begin position="59"/>
        <end position="78"/>
    </location>
</feature>
<accession>A0A6M5YV82</accession>
<dbReference type="Proteomes" id="UP000503447">
    <property type="component" value="Chromosome"/>
</dbReference>